<organism evidence="1 2">
    <name type="scientific">Bacteroides acidifaciens</name>
    <dbReference type="NCBI Taxonomy" id="85831"/>
    <lineage>
        <taxon>Bacteria</taxon>
        <taxon>Pseudomonadati</taxon>
        <taxon>Bacteroidota</taxon>
        <taxon>Bacteroidia</taxon>
        <taxon>Bacteroidales</taxon>
        <taxon>Bacteroidaceae</taxon>
        <taxon>Bacteroides</taxon>
    </lineage>
</organism>
<dbReference type="Proteomes" id="UP000305751">
    <property type="component" value="Unassembled WGS sequence"/>
</dbReference>
<dbReference type="EMBL" id="SRZA01000135">
    <property type="protein sequence ID" value="TGX96225.1"/>
    <property type="molecule type" value="Genomic_DNA"/>
</dbReference>
<dbReference type="AlphaFoldDB" id="A0A4S2A6T2"/>
<proteinExistence type="predicted"/>
<protein>
    <recommendedName>
        <fullName evidence="3">Transposase</fullName>
    </recommendedName>
</protein>
<evidence type="ECO:0000313" key="1">
    <source>
        <dbReference type="EMBL" id="TGX96225.1"/>
    </source>
</evidence>
<evidence type="ECO:0000313" key="2">
    <source>
        <dbReference type="Proteomes" id="UP000305751"/>
    </source>
</evidence>
<reference evidence="1 2" key="1">
    <citation type="submission" date="2019-04" db="EMBL/GenBank/DDBJ databases">
        <title>Microbes associate with the intestines of laboratory mice.</title>
        <authorList>
            <person name="Navarre W."/>
            <person name="Wong E."/>
            <person name="Huang K."/>
            <person name="Tropini C."/>
            <person name="Ng K."/>
            <person name="Yu B."/>
        </authorList>
    </citation>
    <scope>NUCLEOTIDE SEQUENCE [LARGE SCALE GENOMIC DNA]</scope>
    <source>
        <strain evidence="1 2">NM70_E10</strain>
    </source>
</reference>
<evidence type="ECO:0008006" key="3">
    <source>
        <dbReference type="Google" id="ProtNLM"/>
    </source>
</evidence>
<comment type="caution">
    <text evidence="1">The sequence shown here is derived from an EMBL/GenBank/DDBJ whole genome shotgun (WGS) entry which is preliminary data.</text>
</comment>
<gene>
    <name evidence="1" type="ORF">E5356_20085</name>
</gene>
<keyword evidence="2" id="KW-1185">Reference proteome</keyword>
<name>A0A4S2A6T2_9BACE</name>
<accession>A0A4S2A6T2</accession>
<sequence length="395" mass="45194">MRTNCGLRTVVKILEIFNDVLEGKCGKVPCYNTVENWMKKLGLSAYENDSKPTDKKFAYIIDESIMVNREKLLLILGVPAEHPGRPLKHEDVTVVSMKSGGSFKGDDIKQEIEKSIKEIKAKPEYVISDQAHNLTNGISQSELLHHIDISHAMGTCFKHAYGNEPDFVDFTTLLGKVRLQYHLTDKAYLLPPNMRSIARFMNLNSWVDWGNKMLGCFGNLPKEMQDAYSFVPDYKELLVELKIAVDAVEYIETICKTEGFNLANCKKRKRYITQHVIGNANNRRAMFGIRVLEYLKQQEEKLKSSYEAHNISSDIIESTFGVFKQKKSPNKLYGITPFVLFIPLHAKLKNDSATKTFNFKERLCNVKLKDIDAFAKKHMSINWVTERTKQLKNVG</sequence>